<reference evidence="2" key="1">
    <citation type="submission" date="2021-02" db="EMBL/GenBank/DDBJ databases">
        <authorList>
            <person name="Nowell W R."/>
        </authorList>
    </citation>
    <scope>NUCLEOTIDE SEQUENCE</scope>
</reference>
<dbReference type="Proteomes" id="UP000663845">
    <property type="component" value="Unassembled WGS sequence"/>
</dbReference>
<accession>A0A819I9F1</accession>
<dbReference type="Proteomes" id="UP000663844">
    <property type="component" value="Unassembled WGS sequence"/>
</dbReference>
<sequence>MTTNTNNDSSSDDLWTNLPECYDFDFKKALVVKLTLEDKIAARNVNNELVLWDRPHPIWGPESNSSSCSYNTIIAEKVKLN</sequence>
<dbReference type="EMBL" id="CAJOAZ010002256">
    <property type="protein sequence ID" value="CAF3911094.1"/>
    <property type="molecule type" value="Genomic_DNA"/>
</dbReference>
<organism evidence="2 3">
    <name type="scientific">Adineta steineri</name>
    <dbReference type="NCBI Taxonomy" id="433720"/>
    <lineage>
        <taxon>Eukaryota</taxon>
        <taxon>Metazoa</taxon>
        <taxon>Spiralia</taxon>
        <taxon>Gnathifera</taxon>
        <taxon>Rotifera</taxon>
        <taxon>Eurotatoria</taxon>
        <taxon>Bdelloidea</taxon>
        <taxon>Adinetida</taxon>
        <taxon>Adinetidae</taxon>
        <taxon>Adineta</taxon>
    </lineage>
</organism>
<dbReference type="EMBL" id="CAJNOG010000798">
    <property type="protein sequence ID" value="CAF1360509.1"/>
    <property type="molecule type" value="Genomic_DNA"/>
</dbReference>
<dbReference type="AlphaFoldDB" id="A0A819I9F1"/>
<evidence type="ECO:0000313" key="2">
    <source>
        <dbReference type="EMBL" id="CAF3911094.1"/>
    </source>
</evidence>
<comment type="caution">
    <text evidence="2">The sequence shown here is derived from an EMBL/GenBank/DDBJ whole genome shotgun (WGS) entry which is preliminary data.</text>
</comment>
<evidence type="ECO:0000313" key="3">
    <source>
        <dbReference type="Proteomes" id="UP000663844"/>
    </source>
</evidence>
<evidence type="ECO:0000313" key="1">
    <source>
        <dbReference type="EMBL" id="CAF1360509.1"/>
    </source>
</evidence>
<gene>
    <name evidence="1" type="ORF">JYZ213_LOCUS35554</name>
    <name evidence="2" type="ORF">OXD698_LOCUS24487</name>
</gene>
<proteinExistence type="predicted"/>
<protein>
    <submittedName>
        <fullName evidence="2">Uncharacterized protein</fullName>
    </submittedName>
</protein>
<name>A0A819I9F1_9BILA</name>